<feature type="region of interest" description="Disordered" evidence="1">
    <location>
        <begin position="389"/>
        <end position="419"/>
    </location>
</feature>
<organism evidence="2 3">
    <name type="scientific">Symbiodinium microadriaticum</name>
    <name type="common">Dinoflagellate</name>
    <name type="synonym">Zooxanthella microadriatica</name>
    <dbReference type="NCBI Taxonomy" id="2951"/>
    <lineage>
        <taxon>Eukaryota</taxon>
        <taxon>Sar</taxon>
        <taxon>Alveolata</taxon>
        <taxon>Dinophyceae</taxon>
        <taxon>Suessiales</taxon>
        <taxon>Symbiodiniaceae</taxon>
        <taxon>Symbiodinium</taxon>
    </lineage>
</organism>
<feature type="compositionally biased region" description="Low complexity" evidence="1">
    <location>
        <begin position="389"/>
        <end position="412"/>
    </location>
</feature>
<reference evidence="2 3" key="1">
    <citation type="submission" date="2016-02" db="EMBL/GenBank/DDBJ databases">
        <title>Genome analysis of coral dinoflagellate symbionts highlights evolutionary adaptations to a symbiotic lifestyle.</title>
        <authorList>
            <person name="Aranda M."/>
            <person name="Li Y."/>
            <person name="Liew Y.J."/>
            <person name="Baumgarten S."/>
            <person name="Simakov O."/>
            <person name="Wilson M."/>
            <person name="Piel J."/>
            <person name="Ashoor H."/>
            <person name="Bougouffa S."/>
            <person name="Bajic V.B."/>
            <person name="Ryu T."/>
            <person name="Ravasi T."/>
            <person name="Bayer T."/>
            <person name="Micklem G."/>
            <person name="Kim H."/>
            <person name="Bhak J."/>
            <person name="Lajeunesse T.C."/>
            <person name="Voolstra C.R."/>
        </authorList>
    </citation>
    <scope>NUCLEOTIDE SEQUENCE [LARGE SCALE GENOMIC DNA]</scope>
    <source>
        <strain evidence="2 3">CCMP2467</strain>
    </source>
</reference>
<name>A0A1Q9E4Y7_SYMMI</name>
<gene>
    <name evidence="2" type="ORF">AK812_SmicGene14652</name>
</gene>
<dbReference type="EMBL" id="LSRX01000263">
    <property type="protein sequence ID" value="OLQ02490.1"/>
    <property type="molecule type" value="Genomic_DNA"/>
</dbReference>
<accession>A0A1Q9E4Y7</accession>
<comment type="caution">
    <text evidence="2">The sequence shown here is derived from an EMBL/GenBank/DDBJ whole genome shotgun (WGS) entry which is preliminary data.</text>
</comment>
<keyword evidence="3" id="KW-1185">Reference proteome</keyword>
<evidence type="ECO:0000256" key="1">
    <source>
        <dbReference type="SAM" id="MobiDB-lite"/>
    </source>
</evidence>
<evidence type="ECO:0000313" key="3">
    <source>
        <dbReference type="Proteomes" id="UP000186817"/>
    </source>
</evidence>
<protein>
    <submittedName>
        <fullName evidence="2">Uncharacterized protein</fullName>
    </submittedName>
</protein>
<sequence>MADFPGAHIPGLVRELGGQDGSLTFDEAVVQTTGQGLKLQHETRPNTINRPDGDVKLGDLPVRFFESTSGKVEQFCDAVQHVKINVTSDYFQDVIVKECATSNYKGLPEPFRLRKEPQVPYTMQLIILTALPPDDVPADTSETYVHVFKHVYLHKNKVIAKECMNMCYGIGLKFDWGTHTRQGLEALVVTALNNYMRGRQNAKSLEYWPFTLKSLVPWLSDEILFQMLGSLRQHAITWIGKTRTGKSLASKTVAFCQSKFEINEAGRDDLIPSIITAKHLDFFKAEPLCKYKPGIFDDGMLQKMDASFAFINPSVKEMRASNIWEIKHKDFMKLIQPSFACIDEAEDMVLQRLLRGESIPRTITIRPGPVLIDLDSPIQKRIRAACTSPTATSASAAAPASSSAEPSRSTQAAYPPQNPDFLQACDEEHELAEVREPDSLELQLEHLIDQEKPEDIHNRGAGDDMNIAEESDVAAGHHLLGGLFAGQVVRDVCGLQVLRWLGFPVEFEIDGPFSVLQLNSMIRKFQVQFVPVKSKSVFKDGMYLCHKQNHFTGVRSLEGYVRRFDNETEYVCNVSYLQTLADDSSTTLFRRVPREEKFVHRLCDLSGGAGQVFSRSRPAAREQRKVLMCPCQTCVIPGCSGSLIEKTDKQLEAICYTLSGPVEVIHQSKQCTARNCRATYGYNFRWEEGKKINVLSIKDFADGMLFVNAKKGFSLQYLQYHEELVFRGHLSTRAIEHAYNEVFGDEENQVVAAFRKLHQTAMFYHLALQEFEVLGLHMTLVLDDEVTDKALDIYSAYCHATLFPPSSRSKVKCLVGDGHLALRARCEDGPCKRAGRPRKNTQPIGKHSNGWFMCCDPTSGRIVSLMVMNEPECNEYVTKSLESRLWLYPKCTGFVYDRACSFVKSARTNEAFEQIQDYIVDWFHAYGHAKDCHHKRLGRIIQGVNTSICEQVFAWFRHFSTNFNELRGNRHRFIIVYMAKRHNQAIENNTAVYLRPIAHPASVRSTPYGCSKKQVKKSKTNVKKVINRKTSKGKYNRGIMKRVSMKK</sequence>
<proteinExistence type="predicted"/>
<dbReference type="OrthoDB" id="440916at2759"/>
<evidence type="ECO:0000313" key="2">
    <source>
        <dbReference type="EMBL" id="OLQ02490.1"/>
    </source>
</evidence>
<dbReference type="Proteomes" id="UP000186817">
    <property type="component" value="Unassembled WGS sequence"/>
</dbReference>
<dbReference type="AlphaFoldDB" id="A0A1Q9E4Y7"/>